<proteinExistence type="predicted"/>
<sequence>MHRNEVDQGRPVRDLEPEALFCVAVLRTWAAARRPKAAASLDWQEVCERGQLPEHTVQAFDA</sequence>
<dbReference type="EMBL" id="JAUTWS010000031">
    <property type="protein sequence ID" value="MDO9711630.1"/>
    <property type="molecule type" value="Genomic_DNA"/>
</dbReference>
<name>A0ABT9E6L9_9PROT</name>
<organism evidence="1 2">
    <name type="scientific">Paracraurococcus lichenis</name>
    <dbReference type="NCBI Taxonomy" id="3064888"/>
    <lineage>
        <taxon>Bacteria</taxon>
        <taxon>Pseudomonadati</taxon>
        <taxon>Pseudomonadota</taxon>
        <taxon>Alphaproteobacteria</taxon>
        <taxon>Acetobacterales</taxon>
        <taxon>Roseomonadaceae</taxon>
        <taxon>Paracraurococcus</taxon>
    </lineage>
</organism>
<protein>
    <submittedName>
        <fullName evidence="1">Uncharacterized protein</fullName>
    </submittedName>
</protein>
<dbReference type="RefSeq" id="WP_305106487.1">
    <property type="nucleotide sequence ID" value="NZ_JAUTWS010000031.1"/>
</dbReference>
<dbReference type="Proteomes" id="UP001243009">
    <property type="component" value="Unassembled WGS sequence"/>
</dbReference>
<gene>
    <name evidence="1" type="ORF">Q7A36_25000</name>
</gene>
<accession>A0ABT9E6L9</accession>
<comment type="caution">
    <text evidence="1">The sequence shown here is derived from an EMBL/GenBank/DDBJ whole genome shotgun (WGS) entry which is preliminary data.</text>
</comment>
<keyword evidence="2" id="KW-1185">Reference proteome</keyword>
<evidence type="ECO:0000313" key="2">
    <source>
        <dbReference type="Proteomes" id="UP001243009"/>
    </source>
</evidence>
<reference evidence="1 2" key="1">
    <citation type="submission" date="2023-08" db="EMBL/GenBank/DDBJ databases">
        <title>The draft genome sequence of Paracraurococcus sp. LOR1-02.</title>
        <authorList>
            <person name="Kingkaew E."/>
            <person name="Tanasupawat S."/>
        </authorList>
    </citation>
    <scope>NUCLEOTIDE SEQUENCE [LARGE SCALE GENOMIC DNA]</scope>
    <source>
        <strain evidence="1 2">LOR1-02</strain>
    </source>
</reference>
<evidence type="ECO:0000313" key="1">
    <source>
        <dbReference type="EMBL" id="MDO9711630.1"/>
    </source>
</evidence>